<feature type="transmembrane region" description="Helical" evidence="1">
    <location>
        <begin position="137"/>
        <end position="155"/>
    </location>
</feature>
<name>A0A1H8FQX5_9RHOB</name>
<dbReference type="Proteomes" id="UP000199372">
    <property type="component" value="Unassembled WGS sequence"/>
</dbReference>
<dbReference type="InterPro" id="IPR037185">
    <property type="entry name" value="EmrE-like"/>
</dbReference>
<accession>A0A1H8FQX5</accession>
<dbReference type="PANTHER" id="PTHR22911:SF103">
    <property type="entry name" value="BLR2811 PROTEIN"/>
    <property type="match status" value="1"/>
</dbReference>
<reference evidence="4" key="1">
    <citation type="submission" date="2016-10" db="EMBL/GenBank/DDBJ databases">
        <authorList>
            <person name="Varghese N."/>
            <person name="Submissions S."/>
        </authorList>
    </citation>
    <scope>NUCLEOTIDE SEQUENCE [LARGE SCALE GENOMIC DNA]</scope>
    <source>
        <strain evidence="4">DSM 26893</strain>
    </source>
</reference>
<feature type="domain" description="EamA" evidence="2">
    <location>
        <begin position="37"/>
        <end position="151"/>
    </location>
</feature>
<dbReference type="InterPro" id="IPR000620">
    <property type="entry name" value="EamA_dom"/>
</dbReference>
<evidence type="ECO:0000313" key="3">
    <source>
        <dbReference type="EMBL" id="SEN34096.1"/>
    </source>
</evidence>
<feature type="transmembrane region" description="Helical" evidence="1">
    <location>
        <begin position="220"/>
        <end position="239"/>
    </location>
</feature>
<organism evidence="3 4">
    <name type="scientific">Palleronia pelagia</name>
    <dbReference type="NCBI Taxonomy" id="387096"/>
    <lineage>
        <taxon>Bacteria</taxon>
        <taxon>Pseudomonadati</taxon>
        <taxon>Pseudomonadota</taxon>
        <taxon>Alphaproteobacteria</taxon>
        <taxon>Rhodobacterales</taxon>
        <taxon>Roseobacteraceae</taxon>
        <taxon>Palleronia</taxon>
    </lineage>
</organism>
<dbReference type="EMBL" id="FOCM01000003">
    <property type="protein sequence ID" value="SEN34096.1"/>
    <property type="molecule type" value="Genomic_DNA"/>
</dbReference>
<dbReference type="RefSeq" id="WP_091845183.1">
    <property type="nucleotide sequence ID" value="NZ_FOCM01000003.1"/>
</dbReference>
<feature type="transmembrane region" description="Helical" evidence="1">
    <location>
        <begin position="109"/>
        <end position="128"/>
    </location>
</feature>
<dbReference type="SUPFAM" id="SSF103481">
    <property type="entry name" value="Multidrug resistance efflux transporter EmrE"/>
    <property type="match status" value="2"/>
</dbReference>
<proteinExistence type="predicted"/>
<dbReference type="PANTHER" id="PTHR22911">
    <property type="entry name" value="ACYL-MALONYL CONDENSING ENZYME-RELATED"/>
    <property type="match status" value="1"/>
</dbReference>
<dbReference type="Pfam" id="PF00892">
    <property type="entry name" value="EamA"/>
    <property type="match status" value="2"/>
</dbReference>
<dbReference type="OrthoDB" id="7818056at2"/>
<feature type="transmembrane region" description="Helical" evidence="1">
    <location>
        <begin position="79"/>
        <end position="103"/>
    </location>
</feature>
<keyword evidence="1" id="KW-1133">Transmembrane helix</keyword>
<gene>
    <name evidence="3" type="ORF">SAMN04488011_103432</name>
</gene>
<feature type="transmembrane region" description="Helical" evidence="1">
    <location>
        <begin position="191"/>
        <end position="208"/>
    </location>
</feature>
<dbReference type="GO" id="GO:0016020">
    <property type="term" value="C:membrane"/>
    <property type="evidence" value="ECO:0007669"/>
    <property type="project" value="InterPro"/>
</dbReference>
<sequence>MSDAPAPAKDAAPRPLVAVAIMVVAMSLIPVGDAFNKAAANASDHAPVTLAWWRFAVGTVLVLPVALGLARDRRPRRAFLAAAALRGALIGGGIVCITTALTQVPLADAFGAFFIGPFVAMALARVVLGEPVARRDWAAAALGFAGVLLVVRPGADMQPGVLWAVGAGCFYGTYITVTRATAHIGRPLSQLAGQLVAGLILLLPLALADPVPLWPQVPGLLLGSGVASGTGNLLAIVALSLGATGLLAPLIYTQLLVAAALSVLIFGDPISGVAALGMGLIVLAGLSRVVSRA</sequence>
<feature type="domain" description="EamA" evidence="2">
    <location>
        <begin position="159"/>
        <end position="284"/>
    </location>
</feature>
<evidence type="ECO:0000256" key="1">
    <source>
        <dbReference type="SAM" id="Phobius"/>
    </source>
</evidence>
<keyword evidence="1" id="KW-0812">Transmembrane</keyword>
<feature type="transmembrane region" description="Helical" evidence="1">
    <location>
        <begin position="12"/>
        <end position="31"/>
    </location>
</feature>
<feature type="transmembrane region" description="Helical" evidence="1">
    <location>
        <begin position="51"/>
        <end position="70"/>
    </location>
</feature>
<protein>
    <submittedName>
        <fullName evidence="3">Threonine/homoserine efflux transporter RhtA</fullName>
    </submittedName>
</protein>
<feature type="transmembrane region" description="Helical" evidence="1">
    <location>
        <begin position="246"/>
        <end position="266"/>
    </location>
</feature>
<feature type="transmembrane region" description="Helical" evidence="1">
    <location>
        <begin position="161"/>
        <end position="179"/>
    </location>
</feature>
<keyword evidence="4" id="KW-1185">Reference proteome</keyword>
<evidence type="ECO:0000259" key="2">
    <source>
        <dbReference type="Pfam" id="PF00892"/>
    </source>
</evidence>
<feature type="transmembrane region" description="Helical" evidence="1">
    <location>
        <begin position="272"/>
        <end position="290"/>
    </location>
</feature>
<keyword evidence="1" id="KW-0472">Membrane</keyword>
<dbReference type="AlphaFoldDB" id="A0A1H8FQX5"/>
<evidence type="ECO:0000313" key="4">
    <source>
        <dbReference type="Proteomes" id="UP000199372"/>
    </source>
</evidence>